<proteinExistence type="predicted"/>
<accession>J8DDC1</accession>
<gene>
    <name evidence="1" type="ORF">IGC_03711</name>
</gene>
<evidence type="ECO:0000313" key="2">
    <source>
        <dbReference type="Proteomes" id="UP000006977"/>
    </source>
</evidence>
<dbReference type="HOGENOM" id="CLU_3394972_0_0_9"/>
<protein>
    <submittedName>
        <fullName evidence="1">Uncharacterized protein</fullName>
    </submittedName>
</protein>
<name>J8DDC1_BACCE</name>
<dbReference type="AlphaFoldDB" id="J8DDC1"/>
<sequence>MMINEERVSTKDTLLLMKKIIIHAQASKHHH</sequence>
<organism evidence="1 2">
    <name type="scientific">Bacillus cereus HuA4-10</name>
    <dbReference type="NCBI Taxonomy" id="1053206"/>
    <lineage>
        <taxon>Bacteria</taxon>
        <taxon>Bacillati</taxon>
        <taxon>Bacillota</taxon>
        <taxon>Bacilli</taxon>
        <taxon>Bacillales</taxon>
        <taxon>Bacillaceae</taxon>
        <taxon>Bacillus</taxon>
        <taxon>Bacillus cereus group</taxon>
    </lineage>
</organism>
<evidence type="ECO:0000313" key="1">
    <source>
        <dbReference type="EMBL" id="EJQ77412.1"/>
    </source>
</evidence>
<reference evidence="1 2" key="1">
    <citation type="submission" date="2012-04" db="EMBL/GenBank/DDBJ databases">
        <title>The Genome Sequence of Bacillus cereus HuA4-10.</title>
        <authorList>
            <consortium name="The Broad Institute Genome Sequencing Platform"/>
            <consortium name="The Broad Institute Genome Sequencing Center for Infectious Disease"/>
            <person name="Feldgarden M."/>
            <person name="Van der Auwera G.A."/>
            <person name="Mahillon J."/>
            <person name="Duprez V."/>
            <person name="Timmery S."/>
            <person name="Mattelet C."/>
            <person name="Dierick K."/>
            <person name="Sun M."/>
            <person name="Yu Z."/>
            <person name="Zhu L."/>
            <person name="Hu X."/>
            <person name="Shank E.B."/>
            <person name="Swiecicka I."/>
            <person name="Hansen B.M."/>
            <person name="Andrup L."/>
            <person name="Young S.K."/>
            <person name="Zeng Q."/>
            <person name="Gargeya S."/>
            <person name="Fitzgerald M."/>
            <person name="Haas B."/>
            <person name="Abouelleil A."/>
            <person name="Alvarado L."/>
            <person name="Arachchi H.M."/>
            <person name="Berlin A."/>
            <person name="Chapman S.B."/>
            <person name="Goldberg J."/>
            <person name="Griggs A."/>
            <person name="Gujja S."/>
            <person name="Hansen M."/>
            <person name="Howarth C."/>
            <person name="Imamovic A."/>
            <person name="Larimer J."/>
            <person name="McCowen C."/>
            <person name="Montmayeur A."/>
            <person name="Murphy C."/>
            <person name="Neiman D."/>
            <person name="Pearson M."/>
            <person name="Priest M."/>
            <person name="Roberts A."/>
            <person name="Saif S."/>
            <person name="Shea T."/>
            <person name="Sisk P."/>
            <person name="Sykes S."/>
            <person name="Wortman J."/>
            <person name="Nusbaum C."/>
            <person name="Birren B."/>
        </authorList>
    </citation>
    <scope>NUCLEOTIDE SEQUENCE [LARGE SCALE GENOMIC DNA]</scope>
    <source>
        <strain evidence="1 2">HuA4-10</strain>
    </source>
</reference>
<dbReference type="EMBL" id="AHEA01000026">
    <property type="protein sequence ID" value="EJQ77412.1"/>
    <property type="molecule type" value="Genomic_DNA"/>
</dbReference>
<comment type="caution">
    <text evidence="1">The sequence shown here is derived from an EMBL/GenBank/DDBJ whole genome shotgun (WGS) entry which is preliminary data.</text>
</comment>
<dbReference type="Proteomes" id="UP000006977">
    <property type="component" value="Unassembled WGS sequence"/>
</dbReference>